<dbReference type="GO" id="GO:0009986">
    <property type="term" value="C:cell surface"/>
    <property type="evidence" value="ECO:0007669"/>
    <property type="project" value="TreeGrafter"/>
</dbReference>
<dbReference type="OrthoDB" id="6153301at2759"/>
<dbReference type="SUPFAM" id="SSF57184">
    <property type="entry name" value="Growth factor receptor domain"/>
    <property type="match status" value="4"/>
</dbReference>
<reference evidence="2" key="1">
    <citation type="submission" date="2021-04" db="EMBL/GenBank/DDBJ databases">
        <authorList>
            <consortium name="Molecular Ecology Group"/>
        </authorList>
    </citation>
    <scope>NUCLEOTIDE SEQUENCE</scope>
</reference>
<feature type="domain" description="Tyrosine-protein kinase ephrin type A/B receptor-like" evidence="1">
    <location>
        <begin position="373"/>
        <end position="413"/>
    </location>
</feature>
<feature type="domain" description="Tyrosine-protein kinase ephrin type A/B receptor-like" evidence="1">
    <location>
        <begin position="426"/>
        <end position="467"/>
    </location>
</feature>
<dbReference type="InterPro" id="IPR011641">
    <property type="entry name" value="Tyr-kin_ephrin_A/B_rcpt-like"/>
</dbReference>
<dbReference type="PANTHER" id="PTHR24046">
    <property type="entry name" value="SIGNAL PEPTIDE, CUB AND EGF-LIKE DOMAIN-CONTAINING"/>
    <property type="match status" value="1"/>
</dbReference>
<accession>A0A8S3Z5H7</accession>
<evidence type="ECO:0000313" key="3">
    <source>
        <dbReference type="Proteomes" id="UP000678393"/>
    </source>
</evidence>
<dbReference type="PANTHER" id="PTHR24046:SF5">
    <property type="entry name" value="EGF-LIKE DOMAIN-CONTAINING PROTEIN"/>
    <property type="match status" value="1"/>
</dbReference>
<name>A0A8S3Z5H7_9EUPU</name>
<dbReference type="InterPro" id="IPR009030">
    <property type="entry name" value="Growth_fac_rcpt_cys_sf"/>
</dbReference>
<dbReference type="Pfam" id="PF07699">
    <property type="entry name" value="Ephrin_rec_like"/>
    <property type="match status" value="8"/>
</dbReference>
<feature type="domain" description="Tyrosine-protein kinase ephrin type A/B receptor-like" evidence="1">
    <location>
        <begin position="530"/>
        <end position="578"/>
    </location>
</feature>
<dbReference type="GO" id="GO:0007165">
    <property type="term" value="P:signal transduction"/>
    <property type="evidence" value="ECO:0007669"/>
    <property type="project" value="TreeGrafter"/>
</dbReference>
<organism evidence="2 3">
    <name type="scientific">Candidula unifasciata</name>
    <dbReference type="NCBI Taxonomy" id="100452"/>
    <lineage>
        <taxon>Eukaryota</taxon>
        <taxon>Metazoa</taxon>
        <taxon>Spiralia</taxon>
        <taxon>Lophotrochozoa</taxon>
        <taxon>Mollusca</taxon>
        <taxon>Gastropoda</taxon>
        <taxon>Heterobranchia</taxon>
        <taxon>Euthyneura</taxon>
        <taxon>Panpulmonata</taxon>
        <taxon>Eupulmonata</taxon>
        <taxon>Stylommatophora</taxon>
        <taxon>Helicina</taxon>
        <taxon>Helicoidea</taxon>
        <taxon>Geomitridae</taxon>
        <taxon>Candidula</taxon>
    </lineage>
</organism>
<evidence type="ECO:0000259" key="1">
    <source>
        <dbReference type="Pfam" id="PF07699"/>
    </source>
</evidence>
<comment type="caution">
    <text evidence="2">The sequence shown here is derived from an EMBL/GenBank/DDBJ whole genome shotgun (WGS) entry which is preliminary data.</text>
</comment>
<feature type="domain" description="Tyrosine-protein kinase ephrin type A/B receptor-like" evidence="1">
    <location>
        <begin position="146"/>
        <end position="193"/>
    </location>
</feature>
<feature type="domain" description="Tyrosine-protein kinase ephrin type A/B receptor-like" evidence="1">
    <location>
        <begin position="53"/>
        <end position="94"/>
    </location>
</feature>
<dbReference type="EMBL" id="CAJHNH020001554">
    <property type="protein sequence ID" value="CAG5123548.1"/>
    <property type="molecule type" value="Genomic_DNA"/>
</dbReference>
<dbReference type="Proteomes" id="UP000678393">
    <property type="component" value="Unassembled WGS sequence"/>
</dbReference>
<dbReference type="GO" id="GO:0005615">
    <property type="term" value="C:extracellular space"/>
    <property type="evidence" value="ECO:0007669"/>
    <property type="project" value="TreeGrafter"/>
</dbReference>
<protein>
    <recommendedName>
        <fullName evidence="1">Tyrosine-protein kinase ephrin type A/B receptor-like domain-containing protein</fullName>
    </recommendedName>
</protein>
<dbReference type="SMART" id="SM01411">
    <property type="entry name" value="Ephrin_rec_like"/>
    <property type="match status" value="11"/>
</dbReference>
<proteinExistence type="predicted"/>
<gene>
    <name evidence="2" type="ORF">CUNI_LOCUS9106</name>
</gene>
<dbReference type="Gene3D" id="2.10.50.10">
    <property type="entry name" value="Tumor Necrosis Factor Receptor, subunit A, domain 2"/>
    <property type="match status" value="10"/>
</dbReference>
<dbReference type="InterPro" id="IPR052071">
    <property type="entry name" value="SCUB_EGF-like_domain"/>
</dbReference>
<feature type="non-terminal residue" evidence="2">
    <location>
        <position position="581"/>
    </location>
</feature>
<dbReference type="AlphaFoldDB" id="A0A8S3Z5H7"/>
<feature type="non-terminal residue" evidence="2">
    <location>
        <position position="1"/>
    </location>
</feature>
<evidence type="ECO:0000313" key="2">
    <source>
        <dbReference type="EMBL" id="CAG5123548.1"/>
    </source>
</evidence>
<feature type="domain" description="Tyrosine-protein kinase ephrin type A/B receptor-like" evidence="1">
    <location>
        <begin position="476"/>
        <end position="523"/>
    </location>
</feature>
<keyword evidence="3" id="KW-1185">Reference proteome</keyword>
<feature type="domain" description="Tyrosine-protein kinase ephrin type A/B receptor-like" evidence="1">
    <location>
        <begin position="3"/>
        <end position="39"/>
    </location>
</feature>
<sequence>MYEPCPIGTYQREPWQSFCNSCAPSYLTERTGSTNVSDCKFSCPAGQEKKPNEDSCIQCVIGYFRDGMTPFSQCEACPGQFTTLTVGSVSVQNCTLCKKYCAIGYFKDNNEDVFGNCTRCRNASYVTSTVGSISNANCTVLNCEEGYKANLTTQTCVPCPRGTYQDKKYQTDCLACPTDQYTRQTNSTRPGDCETYCNSGYEKNVNSCNPCQRGYYKDNMVDLFMACTACDSTYVTPAGPPATNASQCTIRNCPAGSFINGDNCTLCPKGSFQDQPWQTNCTVCGPNRNTEKEGATNNTMCLLSCPAGTENKGLSDTCDPCMVGYYKDVEAAARCRPCGNFSENDIHITTTNGSTSINNCTKLVCLAGHYPANNKCTPCEFGTFQPVRWADSCSICNLSYTTYIRGAVSSSDCEYNCSLGEELVNGTCVKCAVGFYNNKTDPTRRQCFPCPSGLITQQEGATSVLQCNIVDCLTLGQYRDVGDNTCKDCPIGQFQDTIRQTKCKGCPFNTTTQSVKSTSVADCKKDCESGFFLNSTDNTCMACPEGTYRNKTEGHWNCSGCGANLTTAKSGSTKLSDCSVR</sequence>
<feature type="domain" description="Tyrosine-protein kinase ephrin type A/B receptor-like" evidence="1">
    <location>
        <begin position="259"/>
        <end position="301"/>
    </location>
</feature>